<reference evidence="3" key="1">
    <citation type="submission" date="2015-09" db="EMBL/GenBank/DDBJ databases">
        <authorList>
            <consortium name="Pathogen Informatics"/>
        </authorList>
    </citation>
    <scope>NUCLEOTIDE SEQUENCE [LARGE SCALE GENOMIC DNA]</scope>
    <source>
        <strain evidence="3">Lake Konstanz</strain>
    </source>
</reference>
<dbReference type="VEuPathDB" id="TriTrypDB:BSAL_63260"/>
<feature type="transmembrane region" description="Helical" evidence="1">
    <location>
        <begin position="110"/>
        <end position="131"/>
    </location>
</feature>
<protein>
    <submittedName>
        <fullName evidence="2">Membrane-associated protein, putative</fullName>
    </submittedName>
</protein>
<name>A0A0S4ITM4_BODSA</name>
<feature type="transmembrane region" description="Helical" evidence="1">
    <location>
        <begin position="268"/>
        <end position="285"/>
    </location>
</feature>
<keyword evidence="1" id="KW-0472">Membrane</keyword>
<feature type="transmembrane region" description="Helical" evidence="1">
    <location>
        <begin position="291"/>
        <end position="316"/>
    </location>
</feature>
<proteinExistence type="predicted"/>
<organism evidence="2 3">
    <name type="scientific">Bodo saltans</name>
    <name type="common">Flagellated protozoan</name>
    <dbReference type="NCBI Taxonomy" id="75058"/>
    <lineage>
        <taxon>Eukaryota</taxon>
        <taxon>Discoba</taxon>
        <taxon>Euglenozoa</taxon>
        <taxon>Kinetoplastea</taxon>
        <taxon>Metakinetoplastina</taxon>
        <taxon>Eubodonida</taxon>
        <taxon>Bodonidae</taxon>
        <taxon>Bodo</taxon>
    </lineage>
</organism>
<keyword evidence="1" id="KW-0812">Transmembrane</keyword>
<evidence type="ECO:0000256" key="1">
    <source>
        <dbReference type="SAM" id="Phobius"/>
    </source>
</evidence>
<keyword evidence="3" id="KW-1185">Reference proteome</keyword>
<gene>
    <name evidence="2" type="ORF">BSAL_63260</name>
</gene>
<feature type="transmembrane region" description="Helical" evidence="1">
    <location>
        <begin position="74"/>
        <end position="104"/>
    </location>
</feature>
<evidence type="ECO:0000313" key="3">
    <source>
        <dbReference type="Proteomes" id="UP000051952"/>
    </source>
</evidence>
<feature type="transmembrane region" description="Helical" evidence="1">
    <location>
        <begin position="33"/>
        <end position="53"/>
    </location>
</feature>
<evidence type="ECO:0000313" key="2">
    <source>
        <dbReference type="EMBL" id="CUF52198.1"/>
    </source>
</evidence>
<dbReference type="Proteomes" id="UP000051952">
    <property type="component" value="Unassembled WGS sequence"/>
</dbReference>
<dbReference type="EMBL" id="CYKH01000345">
    <property type="protein sequence ID" value="CUF52198.1"/>
    <property type="molecule type" value="Genomic_DNA"/>
</dbReference>
<feature type="transmembrane region" description="Helical" evidence="1">
    <location>
        <begin position="238"/>
        <end position="256"/>
    </location>
</feature>
<sequence length="410" mass="44392">MTNGVPTFLDAPLQLSFGDEFGASQRGTVMGNLLVFIIVGIVSFAAAVVHRACRMGSKKPTPSFDKTLMLQSAAALRLPGATIVIVVLLLDSLVASSVLLVGYGTSASDIALGAFGLLVVAVLLIATCYILDPRPLAFQAIPVALEQITVSAELIRSHGMRTRIAALWDRFTTPGNKWEARTLRRKGNSLFVEHFGYLFEGCRGGRHWWIIVEATTTIVVSTLSCVVPDSEAACVTRAWIALALMILVFVACVAAWPMNTHIETGTAILLLCAQVIVVVCAIGGVGNVADIIGLSVSISSAAVALLPIAWWMISLLQTCWSWNEKKAPRDLLLDMRLRCLSPADLSASNNMLRRDSDTLPDKAMSIVWTRELVVTSESFRWSCGQQLVVTTSSDSLRVMIELICDTRRSK</sequence>
<keyword evidence="1" id="KW-1133">Transmembrane helix</keyword>
<accession>A0A0S4ITM4</accession>
<dbReference type="AlphaFoldDB" id="A0A0S4ITM4"/>